<dbReference type="Gene3D" id="6.10.140.2220">
    <property type="match status" value="1"/>
</dbReference>
<evidence type="ECO:0000259" key="6">
    <source>
        <dbReference type="PROSITE" id="PS50865"/>
    </source>
</evidence>
<protein>
    <recommendedName>
        <fullName evidence="6">MYND-type domain-containing protein</fullName>
    </recommendedName>
</protein>
<evidence type="ECO:0000256" key="5">
    <source>
        <dbReference type="SAM" id="MobiDB-lite"/>
    </source>
</evidence>
<dbReference type="EMBL" id="KK583189">
    <property type="protein sequence ID" value="KDO35442.1"/>
    <property type="molecule type" value="Genomic_DNA"/>
</dbReference>
<dbReference type="KEGG" id="spar:SPRG_00290"/>
<keyword evidence="2 4" id="KW-0863">Zinc-finger</keyword>
<dbReference type="PROSITE" id="PS50865">
    <property type="entry name" value="ZF_MYND_2"/>
    <property type="match status" value="1"/>
</dbReference>
<dbReference type="Proteomes" id="UP000030745">
    <property type="component" value="Unassembled WGS sequence"/>
</dbReference>
<accession>A0A067D8V3</accession>
<dbReference type="PROSITE" id="PS01360">
    <property type="entry name" value="ZF_MYND_1"/>
    <property type="match status" value="1"/>
</dbReference>
<organism evidence="7 8">
    <name type="scientific">Saprolegnia parasitica (strain CBS 223.65)</name>
    <dbReference type="NCBI Taxonomy" id="695850"/>
    <lineage>
        <taxon>Eukaryota</taxon>
        <taxon>Sar</taxon>
        <taxon>Stramenopiles</taxon>
        <taxon>Oomycota</taxon>
        <taxon>Saprolegniomycetes</taxon>
        <taxon>Saprolegniales</taxon>
        <taxon>Saprolegniaceae</taxon>
        <taxon>Saprolegnia</taxon>
    </lineage>
</organism>
<feature type="region of interest" description="Disordered" evidence="5">
    <location>
        <begin position="39"/>
        <end position="192"/>
    </location>
</feature>
<name>A0A067D8V3_SAPPC</name>
<evidence type="ECO:0000313" key="8">
    <source>
        <dbReference type="Proteomes" id="UP000030745"/>
    </source>
</evidence>
<sequence length="441" mass="48249">MPTCYFCQAPFARCRCGQCRQVYFCNRECQIGAWPSHRPECHPAPAPSQAPDRITTPEPTASPAMVPVTPTPGINNQADETALIAQSGPATPETPKKKKKKAKKAKKHAPGETPPATPQAAPMATPMTPPLHSLSAPMTPPRLPTNAPASPPHKPTPPKAKAKKNKKKSRSHSWSDDAFPSPPKTKLKSQSMGGKMVTWGYVQAREFLRCPGGGSAVPSEGAWALGLGKHVGDISLGSVDTVASATEKAKSNFERVARLTERERKKVLMTAEDEWQAANTPHDTAPAKSTTNARQRRLSISNDDCDAHVFATLSHEQATEFALIRTSREEHCGCSCGDLVKKVSKMHIKKLVAWLHERDVDTAHMSKPELMMRAKTLAAEEKNCTTEDCECARNGVPCHQDTCSGCRGNCDNHRYTYNKDHVHAYRQELIAQWTSSNQLDV</sequence>
<evidence type="ECO:0000256" key="3">
    <source>
        <dbReference type="ARBA" id="ARBA00022833"/>
    </source>
</evidence>
<dbReference type="AlphaFoldDB" id="A0A067D8V3"/>
<dbReference type="Pfam" id="PF01753">
    <property type="entry name" value="zf-MYND"/>
    <property type="match status" value="1"/>
</dbReference>
<dbReference type="OrthoDB" id="45756at2759"/>
<keyword evidence="1" id="KW-0479">Metal-binding</keyword>
<keyword evidence="8" id="KW-1185">Reference proteome</keyword>
<evidence type="ECO:0000256" key="2">
    <source>
        <dbReference type="ARBA" id="ARBA00022771"/>
    </source>
</evidence>
<evidence type="ECO:0000256" key="1">
    <source>
        <dbReference type="ARBA" id="ARBA00022723"/>
    </source>
</evidence>
<feature type="compositionally biased region" description="Basic residues" evidence="5">
    <location>
        <begin position="96"/>
        <end position="108"/>
    </location>
</feature>
<dbReference type="GO" id="GO:0008270">
    <property type="term" value="F:zinc ion binding"/>
    <property type="evidence" value="ECO:0007669"/>
    <property type="project" value="UniProtKB-KW"/>
</dbReference>
<dbReference type="InterPro" id="IPR002893">
    <property type="entry name" value="Znf_MYND"/>
</dbReference>
<feature type="compositionally biased region" description="Pro residues" evidence="5">
    <location>
        <begin position="138"/>
        <end position="158"/>
    </location>
</feature>
<reference evidence="7 8" key="1">
    <citation type="journal article" date="2013" name="PLoS Genet.">
        <title>Distinctive expansion of potential virulence genes in the genome of the oomycete fish pathogen Saprolegnia parasitica.</title>
        <authorList>
            <person name="Jiang R.H."/>
            <person name="de Bruijn I."/>
            <person name="Haas B.J."/>
            <person name="Belmonte R."/>
            <person name="Lobach L."/>
            <person name="Christie J."/>
            <person name="van den Ackerveken G."/>
            <person name="Bottin A."/>
            <person name="Bulone V."/>
            <person name="Diaz-Moreno S.M."/>
            <person name="Dumas B."/>
            <person name="Fan L."/>
            <person name="Gaulin E."/>
            <person name="Govers F."/>
            <person name="Grenville-Briggs L.J."/>
            <person name="Horner N.R."/>
            <person name="Levin J.Z."/>
            <person name="Mammella M."/>
            <person name="Meijer H.J."/>
            <person name="Morris P."/>
            <person name="Nusbaum C."/>
            <person name="Oome S."/>
            <person name="Phillips A.J."/>
            <person name="van Rooyen D."/>
            <person name="Rzeszutek E."/>
            <person name="Saraiva M."/>
            <person name="Secombes C.J."/>
            <person name="Seidl M.F."/>
            <person name="Snel B."/>
            <person name="Stassen J.H."/>
            <person name="Sykes S."/>
            <person name="Tripathy S."/>
            <person name="van den Berg H."/>
            <person name="Vega-Arreguin J.C."/>
            <person name="Wawra S."/>
            <person name="Young S.K."/>
            <person name="Zeng Q."/>
            <person name="Dieguez-Uribeondo J."/>
            <person name="Russ C."/>
            <person name="Tyler B.M."/>
            <person name="van West P."/>
        </authorList>
    </citation>
    <scope>NUCLEOTIDE SEQUENCE [LARGE SCALE GENOMIC DNA]</scope>
    <source>
        <strain evidence="7 8">CBS 223.65</strain>
    </source>
</reference>
<dbReference type="RefSeq" id="XP_012193782.1">
    <property type="nucleotide sequence ID" value="XM_012338392.1"/>
</dbReference>
<feature type="domain" description="MYND-type" evidence="6">
    <location>
        <begin position="4"/>
        <end position="41"/>
    </location>
</feature>
<keyword evidence="3" id="KW-0862">Zinc</keyword>
<dbReference type="GeneID" id="24122937"/>
<evidence type="ECO:0000313" key="7">
    <source>
        <dbReference type="EMBL" id="KDO35442.1"/>
    </source>
</evidence>
<dbReference type="SUPFAM" id="SSF144232">
    <property type="entry name" value="HIT/MYND zinc finger-like"/>
    <property type="match status" value="1"/>
</dbReference>
<feature type="compositionally biased region" description="Basic residues" evidence="5">
    <location>
        <begin position="160"/>
        <end position="171"/>
    </location>
</feature>
<evidence type="ECO:0000256" key="4">
    <source>
        <dbReference type="PROSITE-ProRule" id="PRU00134"/>
    </source>
</evidence>
<gene>
    <name evidence="7" type="ORF">SPRG_00290</name>
</gene>
<dbReference type="VEuPathDB" id="FungiDB:SPRG_00290"/>
<dbReference type="OMA" id="PSHRPEC"/>
<proteinExistence type="predicted"/>